<keyword evidence="1" id="KW-0175">Coiled coil</keyword>
<name>A0A222I8Q0_RHIML</name>
<protein>
    <submittedName>
        <fullName evidence="5">DUF883 family protein</fullName>
    </submittedName>
</protein>
<dbReference type="KEGG" id="smer:DU99_13560"/>
<keyword evidence="3" id="KW-0812">Transmembrane</keyword>
<dbReference type="GeneID" id="89576823"/>
<dbReference type="Proteomes" id="UP000429484">
    <property type="component" value="Unassembled WGS sequence"/>
</dbReference>
<evidence type="ECO:0000256" key="1">
    <source>
        <dbReference type="SAM" id="Coils"/>
    </source>
</evidence>
<gene>
    <name evidence="5" type="ORF">GHK53_13400</name>
</gene>
<evidence type="ECO:0000313" key="5">
    <source>
        <dbReference type="EMBL" id="MQW33768.1"/>
    </source>
</evidence>
<dbReference type="AlphaFoldDB" id="A0A222I8Q0"/>
<feature type="transmembrane region" description="Helical" evidence="3">
    <location>
        <begin position="100"/>
        <end position="118"/>
    </location>
</feature>
<evidence type="ECO:0000256" key="3">
    <source>
        <dbReference type="SAM" id="Phobius"/>
    </source>
</evidence>
<sequence>MATGMFSGSGSRKRNGSAIDPSVEDQLNEIREDIAQLMALIADRGAAASRDAKAKARGARDQAETDLHALMESGEQMLSDLRGRYADTEREVRRTIREHPLATLGTAAVIGLIAAALLRR</sequence>
<reference evidence="5 6" key="1">
    <citation type="journal article" date="2013" name="Genome Biol.">
        <title>Comparative genomics of the core and accessory genomes of 48 Sinorhizobium strains comprising five genospecies.</title>
        <authorList>
            <person name="Sugawara M."/>
            <person name="Epstein B."/>
            <person name="Badgley B.D."/>
            <person name="Unno T."/>
            <person name="Xu L."/>
            <person name="Reese J."/>
            <person name="Gyaneshwar P."/>
            <person name="Denny R."/>
            <person name="Mudge J."/>
            <person name="Bharti A.K."/>
            <person name="Farmer A.D."/>
            <person name="May G.D."/>
            <person name="Woodward J.E."/>
            <person name="Medigue C."/>
            <person name="Vallenet D."/>
            <person name="Lajus A."/>
            <person name="Rouy Z."/>
            <person name="Martinez-Vaz B."/>
            <person name="Tiffin P."/>
            <person name="Young N.D."/>
            <person name="Sadowsky M.J."/>
        </authorList>
    </citation>
    <scope>NUCLEOTIDE SEQUENCE [LARGE SCALE GENOMIC DNA]</scope>
    <source>
        <strain evidence="5 6">N6B1</strain>
    </source>
</reference>
<feature type="coiled-coil region" evidence="1">
    <location>
        <begin position="71"/>
        <end position="98"/>
    </location>
</feature>
<feature type="region of interest" description="Disordered" evidence="2">
    <location>
        <begin position="1"/>
        <end position="23"/>
    </location>
</feature>
<feature type="compositionally biased region" description="Polar residues" evidence="2">
    <location>
        <begin position="1"/>
        <end position="10"/>
    </location>
</feature>
<accession>A0A222I8Q0</accession>
<dbReference type="EMBL" id="WISR01000127">
    <property type="protein sequence ID" value="MQW33768.1"/>
    <property type="molecule type" value="Genomic_DNA"/>
</dbReference>
<dbReference type="Pfam" id="PF19029">
    <property type="entry name" value="DUF883_C"/>
    <property type="match status" value="1"/>
</dbReference>
<organism evidence="5 6">
    <name type="scientific">Rhizobium meliloti</name>
    <name type="common">Ensifer meliloti</name>
    <name type="synonym">Sinorhizobium meliloti</name>
    <dbReference type="NCBI Taxonomy" id="382"/>
    <lineage>
        <taxon>Bacteria</taxon>
        <taxon>Pseudomonadati</taxon>
        <taxon>Pseudomonadota</taxon>
        <taxon>Alphaproteobacteria</taxon>
        <taxon>Hyphomicrobiales</taxon>
        <taxon>Rhizobiaceae</taxon>
        <taxon>Sinorhizobium/Ensifer group</taxon>
        <taxon>Sinorhizobium</taxon>
    </lineage>
</organism>
<dbReference type="InterPro" id="IPR043605">
    <property type="entry name" value="DUF883_C"/>
</dbReference>
<evidence type="ECO:0000259" key="4">
    <source>
        <dbReference type="Pfam" id="PF19029"/>
    </source>
</evidence>
<dbReference type="RefSeq" id="WP_003536371.1">
    <property type="nucleotide sequence ID" value="NZ_BJNJ01000156.1"/>
</dbReference>
<feature type="domain" description="DUF883" evidence="4">
    <location>
        <begin position="94"/>
        <end position="118"/>
    </location>
</feature>
<evidence type="ECO:0000313" key="6">
    <source>
        <dbReference type="Proteomes" id="UP000429484"/>
    </source>
</evidence>
<keyword evidence="3" id="KW-1133">Transmembrane helix</keyword>
<keyword evidence="3" id="KW-0472">Membrane</keyword>
<evidence type="ECO:0000256" key="2">
    <source>
        <dbReference type="SAM" id="MobiDB-lite"/>
    </source>
</evidence>
<proteinExistence type="predicted"/>
<dbReference type="OMA" id="PIEDQLH"/>
<comment type="caution">
    <text evidence="5">The sequence shown here is derived from an EMBL/GenBank/DDBJ whole genome shotgun (WGS) entry which is preliminary data.</text>
</comment>